<evidence type="ECO:0000313" key="6">
    <source>
        <dbReference type="EMBL" id="TCP09832.1"/>
    </source>
</evidence>
<name>A0A2S5T770_9BURK</name>
<evidence type="ECO:0000256" key="1">
    <source>
        <dbReference type="ARBA" id="ARBA00008791"/>
    </source>
</evidence>
<accession>A0A2S5T770</accession>
<dbReference type="PANTHER" id="PTHR46268">
    <property type="entry name" value="STRESS RESPONSE PROTEIN NHAX"/>
    <property type="match status" value="1"/>
</dbReference>
<proteinExistence type="inferred from homology"/>
<dbReference type="Pfam" id="PF00582">
    <property type="entry name" value="Usp"/>
    <property type="match status" value="2"/>
</dbReference>
<dbReference type="EMBL" id="PSNY01000004">
    <property type="protein sequence ID" value="PPE70854.1"/>
    <property type="molecule type" value="Genomic_DNA"/>
</dbReference>
<dbReference type="Proteomes" id="UP000294772">
    <property type="component" value="Unassembled WGS sequence"/>
</dbReference>
<comment type="similarity">
    <text evidence="1">Belongs to the universal stress protein A family.</text>
</comment>
<dbReference type="PRINTS" id="PR01438">
    <property type="entry name" value="UNVRSLSTRESS"/>
</dbReference>
<keyword evidence="3" id="KW-0067">ATP-binding</keyword>
<dbReference type="GO" id="GO:0005524">
    <property type="term" value="F:ATP binding"/>
    <property type="evidence" value="ECO:0007669"/>
    <property type="project" value="UniProtKB-KW"/>
</dbReference>
<gene>
    <name evidence="5" type="ORF">C1702_04785</name>
    <name evidence="6" type="ORF">EV676_101411</name>
</gene>
<evidence type="ECO:0000313" key="5">
    <source>
        <dbReference type="EMBL" id="PPE70854.1"/>
    </source>
</evidence>
<dbReference type="AlphaFoldDB" id="A0A2S5T770"/>
<dbReference type="InterPro" id="IPR006016">
    <property type="entry name" value="UspA"/>
</dbReference>
<dbReference type="InterPro" id="IPR014729">
    <property type="entry name" value="Rossmann-like_a/b/a_fold"/>
</dbReference>
<evidence type="ECO:0000259" key="4">
    <source>
        <dbReference type="Pfam" id="PF00582"/>
    </source>
</evidence>
<reference evidence="5 7" key="1">
    <citation type="submission" date="2018-02" db="EMBL/GenBank/DDBJ databases">
        <title>Reclassifiation of [Polyangium] brachysporum DSM 7029 as Guopingzhaonella breviflexa gen. nov., sp. nov., a member of the family Comamonadaceae.</title>
        <authorList>
            <person name="Tang B."/>
        </authorList>
    </citation>
    <scope>NUCLEOTIDE SEQUENCE [LARGE SCALE GENOMIC DNA]</scope>
    <source>
        <strain evidence="5 7">DSM 15344</strain>
    </source>
</reference>
<protein>
    <submittedName>
        <fullName evidence="6">Nucleotide-binding universal stress UspA family protein</fullName>
    </submittedName>
    <submittedName>
        <fullName evidence="5">Universal stress protein</fullName>
    </submittedName>
</protein>
<sequence length="298" mass="31941">MQTSVQTVLAATDFSEHAERAVQRAARLAAERRARLCLLHVVDPSGFHAIGQWLTPTLDVGVTFVTQAQAALDAQAQALRERHGIEVEARVVTGDPLEETRDAAAQADLLVLGAQGVHPVRALVVGTTADRLLRKSVRPLLVVKQDAGRAYRRVLVPVDFSPYSVAALQAALALAPQAAVEVFHVFDTSYEGKLRLAGVGDSDIIEHRVRARQDALERLNALVAGLGTDAQRISVAVDHGDVPMLLQHRVEQFAPDLVAIGKHGQSFMEDLLLGSVTRHVVAESACDVLVVPRGAGQG</sequence>
<comment type="caution">
    <text evidence="5">The sequence shown here is derived from an EMBL/GenBank/DDBJ whole genome shotgun (WGS) entry which is preliminary data.</text>
</comment>
<feature type="domain" description="UspA" evidence="4">
    <location>
        <begin position="151"/>
        <end position="292"/>
    </location>
</feature>
<dbReference type="PANTHER" id="PTHR46268:SF27">
    <property type="entry name" value="UNIVERSAL STRESS PROTEIN RV2623"/>
    <property type="match status" value="1"/>
</dbReference>
<dbReference type="RefSeq" id="WP_104356546.1">
    <property type="nucleotide sequence ID" value="NZ_CALFFA010000022.1"/>
</dbReference>
<organism evidence="5 7">
    <name type="scientific">Caldimonas thermodepolymerans</name>
    <dbReference type="NCBI Taxonomy" id="215580"/>
    <lineage>
        <taxon>Bacteria</taxon>
        <taxon>Pseudomonadati</taxon>
        <taxon>Pseudomonadota</taxon>
        <taxon>Betaproteobacteria</taxon>
        <taxon>Burkholderiales</taxon>
        <taxon>Sphaerotilaceae</taxon>
        <taxon>Caldimonas</taxon>
    </lineage>
</organism>
<evidence type="ECO:0000313" key="8">
    <source>
        <dbReference type="Proteomes" id="UP000294772"/>
    </source>
</evidence>
<feature type="domain" description="UspA" evidence="4">
    <location>
        <begin position="6"/>
        <end position="144"/>
    </location>
</feature>
<dbReference type="SUPFAM" id="SSF52402">
    <property type="entry name" value="Adenine nucleotide alpha hydrolases-like"/>
    <property type="match status" value="2"/>
</dbReference>
<dbReference type="Gene3D" id="3.40.50.620">
    <property type="entry name" value="HUPs"/>
    <property type="match status" value="2"/>
</dbReference>
<dbReference type="InterPro" id="IPR006015">
    <property type="entry name" value="Universal_stress_UspA"/>
</dbReference>
<dbReference type="OrthoDB" id="9792500at2"/>
<evidence type="ECO:0000256" key="3">
    <source>
        <dbReference type="ARBA" id="ARBA00022840"/>
    </source>
</evidence>
<keyword evidence="7" id="KW-1185">Reference proteome</keyword>
<dbReference type="EMBL" id="SLXF01000001">
    <property type="protein sequence ID" value="TCP09832.1"/>
    <property type="molecule type" value="Genomic_DNA"/>
</dbReference>
<dbReference type="Proteomes" id="UP000239406">
    <property type="component" value="Unassembled WGS sequence"/>
</dbReference>
<dbReference type="CDD" id="cd00293">
    <property type="entry name" value="USP-like"/>
    <property type="match status" value="2"/>
</dbReference>
<evidence type="ECO:0000313" key="7">
    <source>
        <dbReference type="Proteomes" id="UP000239406"/>
    </source>
</evidence>
<reference evidence="6 8" key="2">
    <citation type="submission" date="2019-03" db="EMBL/GenBank/DDBJ databases">
        <title>Genomic Encyclopedia of Type Strains, Phase IV (KMG-IV): sequencing the most valuable type-strain genomes for metagenomic binning, comparative biology and taxonomic classification.</title>
        <authorList>
            <person name="Goeker M."/>
        </authorList>
    </citation>
    <scope>NUCLEOTIDE SEQUENCE [LARGE SCALE GENOMIC DNA]</scope>
    <source>
        <strain evidence="6 8">DSM 15264</strain>
    </source>
</reference>
<evidence type="ECO:0000256" key="2">
    <source>
        <dbReference type="ARBA" id="ARBA00022741"/>
    </source>
</evidence>
<keyword evidence="2" id="KW-0547">Nucleotide-binding</keyword>